<reference evidence="5 6" key="1">
    <citation type="submission" date="2018-03" db="EMBL/GenBank/DDBJ databases">
        <title>Bacteriophage NCPPB3778 and a type I-E CRISPR drive the evolution of the US Biological Select Agent, Rathayibacter toxicus.</title>
        <authorList>
            <person name="Davis E.W.II."/>
            <person name="Tabima J.F."/>
            <person name="Weisberg A.J."/>
            <person name="Dantas Lopes L."/>
            <person name="Wiseman M.S."/>
            <person name="Wiseman M.S."/>
            <person name="Pupko T."/>
            <person name="Belcher M.S."/>
            <person name="Sechler A.J."/>
            <person name="Tancos M.A."/>
            <person name="Schroeder B.K."/>
            <person name="Murray T.D."/>
            <person name="Luster D.G."/>
            <person name="Schneider W.L."/>
            <person name="Rogers E."/>
            <person name="Andreote F.D."/>
            <person name="Grunwald N.J."/>
            <person name="Putnam M.L."/>
            <person name="Chang J.H."/>
        </authorList>
    </citation>
    <scope>NUCLEOTIDE SEQUENCE [LARGE SCALE GENOMIC DNA]</scope>
    <source>
        <strain evidence="5 6">DSM 15932</strain>
    </source>
</reference>
<dbReference type="EMBL" id="CP028137">
    <property type="protein sequence ID" value="AZZ51459.1"/>
    <property type="molecule type" value="Genomic_DNA"/>
</dbReference>
<dbReference type="RefSeq" id="WP_127886409.1">
    <property type="nucleotide sequence ID" value="NZ_CP028137.1"/>
</dbReference>
<dbReference type="Pfam" id="PF00085">
    <property type="entry name" value="Thioredoxin"/>
    <property type="match status" value="1"/>
</dbReference>
<dbReference type="InterPro" id="IPR013766">
    <property type="entry name" value="Thioredoxin_domain"/>
</dbReference>
<evidence type="ECO:0000313" key="6">
    <source>
        <dbReference type="Proteomes" id="UP000285317"/>
    </source>
</evidence>
<dbReference type="InterPro" id="IPR011990">
    <property type="entry name" value="TPR-like_helical_dom_sf"/>
</dbReference>
<evidence type="ECO:0000256" key="1">
    <source>
        <dbReference type="ARBA" id="ARBA00008987"/>
    </source>
</evidence>
<dbReference type="SUPFAM" id="SSF48452">
    <property type="entry name" value="TPR-like"/>
    <property type="match status" value="1"/>
</dbReference>
<dbReference type="GO" id="GO:0006950">
    <property type="term" value="P:response to stress"/>
    <property type="evidence" value="ECO:0007669"/>
    <property type="project" value="UniProtKB-ARBA"/>
</dbReference>
<dbReference type="InterPro" id="IPR036249">
    <property type="entry name" value="Thioredoxin-like_sf"/>
</dbReference>
<evidence type="ECO:0000256" key="3">
    <source>
        <dbReference type="SAM" id="MobiDB-lite"/>
    </source>
</evidence>
<evidence type="ECO:0000259" key="4">
    <source>
        <dbReference type="PROSITE" id="PS51352"/>
    </source>
</evidence>
<dbReference type="PANTHER" id="PTHR45663:SF11">
    <property type="entry name" value="GEO12009P1"/>
    <property type="match status" value="1"/>
</dbReference>
<dbReference type="Gene3D" id="1.25.40.10">
    <property type="entry name" value="Tetratricopeptide repeat domain"/>
    <property type="match status" value="1"/>
</dbReference>
<dbReference type="Proteomes" id="UP000285317">
    <property type="component" value="Chromosome"/>
</dbReference>
<evidence type="ECO:0000313" key="5">
    <source>
        <dbReference type="EMBL" id="AZZ51459.1"/>
    </source>
</evidence>
<dbReference type="Pfam" id="PF14561">
    <property type="entry name" value="TPR_20"/>
    <property type="match status" value="1"/>
</dbReference>
<feature type="domain" description="Thioredoxin" evidence="4">
    <location>
        <begin position="36"/>
        <end position="168"/>
    </location>
</feature>
<proteinExistence type="inferred from homology"/>
<dbReference type="Gene3D" id="3.40.30.10">
    <property type="entry name" value="Glutaredoxin"/>
    <property type="match status" value="1"/>
</dbReference>
<dbReference type="SUPFAM" id="SSF52833">
    <property type="entry name" value="Thioredoxin-like"/>
    <property type="match status" value="1"/>
</dbReference>
<name>A0A3T0SYU0_9MICO</name>
<keyword evidence="2" id="KW-0676">Redox-active center</keyword>
<dbReference type="PROSITE" id="PS51352">
    <property type="entry name" value="THIOREDOXIN_2"/>
    <property type="match status" value="1"/>
</dbReference>
<accession>A0A3T0SYU0</accession>
<dbReference type="KEGG" id="rfs:C1I64_04990"/>
<dbReference type="GO" id="GO:0005737">
    <property type="term" value="C:cytoplasm"/>
    <property type="evidence" value="ECO:0007669"/>
    <property type="project" value="TreeGrafter"/>
</dbReference>
<feature type="region of interest" description="Disordered" evidence="3">
    <location>
        <begin position="178"/>
        <end position="200"/>
    </location>
</feature>
<sequence length="334" mass="34952">MEPRTRLGGAAAVSTPLPPLPGNLRGAVDLSTLVNRRTPPAAPSAPVGGGEAPQGAPVANPLLLSAGDAEFDQVVQLSSRVPVIIDLRGSWSDQSLSMTALLEKVVISYAGALVLVGVDVESSPQLAQAFQVQSVPTIAAVIAGRPVPMFNGLITEEQLRDLLEQVLQLAAQQGVTGTVPVDPAAGAEPGAEPEAAPLPPHHQEAYDAIDRGDYSAAITEYETAIAQNPRDDLAVAGLAQVKLLQRLQGRTLDDIRSTAAAEPANLDAQLAVADLDVSGGHVEDAFDRLLSMYPRLDADGKASVRARLLELFEIVGTTDPRVNKARARLTGLLY</sequence>
<dbReference type="PANTHER" id="PTHR45663">
    <property type="entry name" value="GEO12009P1"/>
    <property type="match status" value="1"/>
</dbReference>
<dbReference type="CDD" id="cd02956">
    <property type="entry name" value="ybbN"/>
    <property type="match status" value="1"/>
</dbReference>
<evidence type="ECO:0000256" key="2">
    <source>
        <dbReference type="ARBA" id="ARBA00023284"/>
    </source>
</evidence>
<comment type="similarity">
    <text evidence="1">Belongs to the thioredoxin family.</text>
</comment>
<dbReference type="GO" id="GO:0015035">
    <property type="term" value="F:protein-disulfide reductase activity"/>
    <property type="evidence" value="ECO:0007669"/>
    <property type="project" value="TreeGrafter"/>
</dbReference>
<organism evidence="5 6">
    <name type="scientific">Rathayibacter festucae DSM 15932</name>
    <dbReference type="NCBI Taxonomy" id="1328866"/>
    <lineage>
        <taxon>Bacteria</taxon>
        <taxon>Bacillati</taxon>
        <taxon>Actinomycetota</taxon>
        <taxon>Actinomycetes</taxon>
        <taxon>Micrococcales</taxon>
        <taxon>Microbacteriaceae</taxon>
        <taxon>Rathayibacter</taxon>
    </lineage>
</organism>
<gene>
    <name evidence="5" type="ORF">C1I64_04990</name>
</gene>
<protein>
    <submittedName>
        <fullName evidence="5">Co-chaperone YbbN</fullName>
    </submittedName>
</protein>
<feature type="compositionally biased region" description="Low complexity" evidence="3">
    <location>
        <begin position="183"/>
        <end position="195"/>
    </location>
</feature>
<dbReference type="AlphaFoldDB" id="A0A3T0SYU0"/>